<feature type="domain" description="Response regulatory" evidence="4">
    <location>
        <begin position="325"/>
        <end position="442"/>
    </location>
</feature>
<dbReference type="SMART" id="SM00448">
    <property type="entry name" value="REC"/>
    <property type="match status" value="1"/>
</dbReference>
<dbReference type="InterPro" id="IPR001789">
    <property type="entry name" value="Sig_transdc_resp-reg_receiver"/>
</dbReference>
<dbReference type="InterPro" id="IPR011006">
    <property type="entry name" value="CheY-like_superfamily"/>
</dbReference>
<dbReference type="SUPFAM" id="SSF53474">
    <property type="entry name" value="alpha/beta-Hydrolases"/>
    <property type="match status" value="1"/>
</dbReference>
<proteinExistence type="predicted"/>
<dbReference type="SUPFAM" id="SSF52172">
    <property type="entry name" value="CheY-like"/>
    <property type="match status" value="1"/>
</dbReference>
<gene>
    <name evidence="5" type="ORF">ACFPN5_04920</name>
</gene>
<dbReference type="Gene3D" id="3.40.50.2300">
    <property type="match status" value="1"/>
</dbReference>
<accession>A0ABW0L231</accession>
<dbReference type="PROSITE" id="PS50110">
    <property type="entry name" value="RESPONSE_REGULATORY"/>
    <property type="match status" value="1"/>
</dbReference>
<reference evidence="6" key="1">
    <citation type="journal article" date="2019" name="Int. J. Syst. Evol. Microbiol.">
        <title>The Global Catalogue of Microorganisms (GCM) 10K type strain sequencing project: providing services to taxonomists for standard genome sequencing and annotation.</title>
        <authorList>
            <consortium name="The Broad Institute Genomics Platform"/>
            <consortium name="The Broad Institute Genome Sequencing Center for Infectious Disease"/>
            <person name="Wu L."/>
            <person name="Ma J."/>
        </authorList>
    </citation>
    <scope>NUCLEOTIDE SEQUENCE [LARGE SCALE GENOMIC DNA]</scope>
    <source>
        <strain evidence="6">KACC 12649</strain>
    </source>
</reference>
<comment type="caution">
    <text evidence="5">The sequence shown here is derived from an EMBL/GenBank/DDBJ whole genome shotgun (WGS) entry which is preliminary data.</text>
</comment>
<feature type="modified residue" description="4-aspartylphosphate" evidence="2">
    <location>
        <position position="374"/>
    </location>
</feature>
<keyword evidence="6" id="KW-1185">Reference proteome</keyword>
<dbReference type="Gene3D" id="3.40.50.1820">
    <property type="entry name" value="alpha/beta hydrolase"/>
    <property type="match status" value="1"/>
</dbReference>
<dbReference type="Pfam" id="PF00072">
    <property type="entry name" value="Response_reg"/>
    <property type="match status" value="1"/>
</dbReference>
<feature type="transmembrane region" description="Helical" evidence="3">
    <location>
        <begin position="35"/>
        <end position="52"/>
    </location>
</feature>
<evidence type="ECO:0000313" key="5">
    <source>
        <dbReference type="EMBL" id="MFC5459147.1"/>
    </source>
</evidence>
<keyword evidence="3" id="KW-0472">Membrane</keyword>
<keyword evidence="3" id="KW-1133">Transmembrane helix</keyword>
<protein>
    <submittedName>
        <fullName evidence="5">Alpha/beta fold hydrolase</fullName>
    </submittedName>
</protein>
<dbReference type="Proteomes" id="UP001596050">
    <property type="component" value="Unassembled WGS sequence"/>
</dbReference>
<keyword evidence="3" id="KW-0812">Transmembrane</keyword>
<dbReference type="RefSeq" id="WP_379780696.1">
    <property type="nucleotide sequence ID" value="NZ_JBHSMU010000004.1"/>
</dbReference>
<evidence type="ECO:0000313" key="6">
    <source>
        <dbReference type="Proteomes" id="UP001596050"/>
    </source>
</evidence>
<dbReference type="InterPro" id="IPR000073">
    <property type="entry name" value="AB_hydrolase_1"/>
</dbReference>
<sequence length="451" mass="48209">MMSARRMLRKFLLVQALAGTAIALAAWRWFGAAPWAAVALGLASVVLVRLAINMNNFLVSACFASPTPPEFRIGWAGRVRLLAEEFKSSMLHTSWFMPRATACMRVYESSLVPAHVPPHAPVLLVHGYGCNSGYWSYLIPRLDRARISHASVDLEPVLGDIDGYVPLVQQAVEELCRATGAGQVALVAHSMGGLVVRAWMRVHGTARVARVITLGSPHHGTGMAKFGRGPNVVQMRCNRGVASDWLQELGRSEDPATRALITSIYTHHDNIVSPQTSSHLPGARNIEFGGVGHVALGCNARVLDAVMGELAALSPRSMPHTPAPSLLLVDDDAFMRELLADAVQGQGWRVLTAASGAEALAVLAREPVAVVVSDHVMPGLRGAALLEQVRQRYPGAYRILLSGSQDEGAVEITSALASGAAHRFLAKPWSGAVLLAALHEAFGLQQARAAL</sequence>
<organism evidence="5 6">
    <name type="scientific">Massilia niabensis</name>
    <dbReference type="NCBI Taxonomy" id="544910"/>
    <lineage>
        <taxon>Bacteria</taxon>
        <taxon>Pseudomonadati</taxon>
        <taxon>Pseudomonadota</taxon>
        <taxon>Betaproteobacteria</taxon>
        <taxon>Burkholderiales</taxon>
        <taxon>Oxalobacteraceae</taxon>
        <taxon>Telluria group</taxon>
        <taxon>Massilia</taxon>
    </lineage>
</organism>
<keyword evidence="1 2" id="KW-0597">Phosphoprotein</keyword>
<dbReference type="CDD" id="cd17569">
    <property type="entry name" value="REC_HupR-like"/>
    <property type="match status" value="1"/>
</dbReference>
<evidence type="ECO:0000256" key="3">
    <source>
        <dbReference type="SAM" id="Phobius"/>
    </source>
</evidence>
<dbReference type="PANTHER" id="PTHR44591">
    <property type="entry name" value="STRESS RESPONSE REGULATOR PROTEIN 1"/>
    <property type="match status" value="1"/>
</dbReference>
<dbReference type="EMBL" id="JBHSMU010000004">
    <property type="protein sequence ID" value="MFC5459147.1"/>
    <property type="molecule type" value="Genomic_DNA"/>
</dbReference>
<evidence type="ECO:0000256" key="2">
    <source>
        <dbReference type="PROSITE-ProRule" id="PRU00169"/>
    </source>
</evidence>
<dbReference type="Pfam" id="PF00561">
    <property type="entry name" value="Abhydrolase_1"/>
    <property type="match status" value="1"/>
</dbReference>
<name>A0ABW0L231_9BURK</name>
<evidence type="ECO:0000256" key="1">
    <source>
        <dbReference type="ARBA" id="ARBA00022553"/>
    </source>
</evidence>
<dbReference type="InterPro" id="IPR029058">
    <property type="entry name" value="AB_hydrolase_fold"/>
</dbReference>
<evidence type="ECO:0000259" key="4">
    <source>
        <dbReference type="PROSITE" id="PS50110"/>
    </source>
</evidence>
<dbReference type="PANTHER" id="PTHR44591:SF19">
    <property type="entry name" value="TWO-COMPONENT RESPONSE REGULATOR-RELATED"/>
    <property type="match status" value="1"/>
</dbReference>
<keyword evidence="5" id="KW-0378">Hydrolase</keyword>
<dbReference type="InterPro" id="IPR050595">
    <property type="entry name" value="Bact_response_regulator"/>
</dbReference>
<dbReference type="GO" id="GO:0016787">
    <property type="term" value="F:hydrolase activity"/>
    <property type="evidence" value="ECO:0007669"/>
    <property type="project" value="UniProtKB-KW"/>
</dbReference>